<sequence length="150" mass="17373">MTKQSCPGTERGSYRLHQEAPSEERDAEIRLQNELAACRKEQDRLKWVLELTPEPRAEVISDLATVVKGTESKLEKVKLEWQQQQQVHSDRIAELEAEMGDLNTELAEMRKFAREVEELKGDKGQLEEQIADLVGRVRNLEQYEREIEAL</sequence>
<evidence type="ECO:0000256" key="1">
    <source>
        <dbReference type="SAM" id="Coils"/>
    </source>
</evidence>
<feature type="region of interest" description="Disordered" evidence="2">
    <location>
        <begin position="1"/>
        <end position="25"/>
    </location>
</feature>
<evidence type="ECO:0000313" key="4">
    <source>
        <dbReference type="Proteomes" id="UP001212841"/>
    </source>
</evidence>
<evidence type="ECO:0000256" key="2">
    <source>
        <dbReference type="SAM" id="MobiDB-lite"/>
    </source>
</evidence>
<evidence type="ECO:0000313" key="3">
    <source>
        <dbReference type="EMBL" id="KAJ3057268.1"/>
    </source>
</evidence>
<reference evidence="3" key="1">
    <citation type="submission" date="2020-05" db="EMBL/GenBank/DDBJ databases">
        <title>Phylogenomic resolution of chytrid fungi.</title>
        <authorList>
            <person name="Stajich J.E."/>
            <person name="Amses K."/>
            <person name="Simmons R."/>
            <person name="Seto K."/>
            <person name="Myers J."/>
            <person name="Bonds A."/>
            <person name="Quandt C.A."/>
            <person name="Barry K."/>
            <person name="Liu P."/>
            <person name="Grigoriev I."/>
            <person name="Longcore J.E."/>
            <person name="James T.Y."/>
        </authorList>
    </citation>
    <scope>NUCLEOTIDE SEQUENCE</scope>
    <source>
        <strain evidence="3">JEL0318</strain>
    </source>
</reference>
<protein>
    <submittedName>
        <fullName evidence="3">Uncharacterized protein</fullName>
    </submittedName>
</protein>
<keyword evidence="1" id="KW-0175">Coiled coil</keyword>
<dbReference type="Gene3D" id="6.10.140.920">
    <property type="match status" value="1"/>
</dbReference>
<proteinExistence type="predicted"/>
<feature type="coiled-coil region" evidence="1">
    <location>
        <begin position="78"/>
        <end position="143"/>
    </location>
</feature>
<dbReference type="EMBL" id="JADGJD010000007">
    <property type="protein sequence ID" value="KAJ3057268.1"/>
    <property type="molecule type" value="Genomic_DNA"/>
</dbReference>
<dbReference type="AlphaFoldDB" id="A0AAD5X8V6"/>
<organism evidence="3 4">
    <name type="scientific">Rhizophlyctis rosea</name>
    <dbReference type="NCBI Taxonomy" id="64517"/>
    <lineage>
        <taxon>Eukaryota</taxon>
        <taxon>Fungi</taxon>
        <taxon>Fungi incertae sedis</taxon>
        <taxon>Chytridiomycota</taxon>
        <taxon>Chytridiomycota incertae sedis</taxon>
        <taxon>Chytridiomycetes</taxon>
        <taxon>Rhizophlyctidales</taxon>
        <taxon>Rhizophlyctidaceae</taxon>
        <taxon>Rhizophlyctis</taxon>
    </lineage>
</organism>
<keyword evidence="4" id="KW-1185">Reference proteome</keyword>
<accession>A0AAD5X8V6</accession>
<dbReference type="Proteomes" id="UP001212841">
    <property type="component" value="Unassembled WGS sequence"/>
</dbReference>
<comment type="caution">
    <text evidence="3">The sequence shown here is derived from an EMBL/GenBank/DDBJ whole genome shotgun (WGS) entry which is preliminary data.</text>
</comment>
<feature type="compositionally biased region" description="Basic and acidic residues" evidence="2">
    <location>
        <begin position="12"/>
        <end position="25"/>
    </location>
</feature>
<gene>
    <name evidence="3" type="ORF">HK097_009927</name>
</gene>
<name>A0AAD5X8V6_9FUNG</name>